<feature type="domain" description="Peptidase S55" evidence="2">
    <location>
        <begin position="1"/>
        <end position="146"/>
    </location>
</feature>
<dbReference type="Proteomes" id="UP000076268">
    <property type="component" value="Unassembled WGS sequence"/>
</dbReference>
<feature type="region of interest" description="Disordered" evidence="1">
    <location>
        <begin position="524"/>
        <end position="571"/>
    </location>
</feature>
<proteinExistence type="predicted"/>
<organism evidence="3 4">
    <name type="scientific">Anaerosporomusa subterranea</name>
    <dbReference type="NCBI Taxonomy" id="1794912"/>
    <lineage>
        <taxon>Bacteria</taxon>
        <taxon>Bacillati</taxon>
        <taxon>Bacillota</taxon>
        <taxon>Negativicutes</taxon>
        <taxon>Acetonemataceae</taxon>
        <taxon>Anaerosporomusa</taxon>
    </lineage>
</organism>
<evidence type="ECO:0000313" key="3">
    <source>
        <dbReference type="EMBL" id="KYZ76357.1"/>
    </source>
</evidence>
<name>A0A154BQW8_ANASB</name>
<dbReference type="SUPFAM" id="SSF50494">
    <property type="entry name" value="Trypsin-like serine proteases"/>
    <property type="match status" value="1"/>
</dbReference>
<protein>
    <submittedName>
        <fullName evidence="3">Peptidase S55 SpoIVB</fullName>
    </submittedName>
</protein>
<evidence type="ECO:0000256" key="1">
    <source>
        <dbReference type="SAM" id="MobiDB-lite"/>
    </source>
</evidence>
<dbReference type="EMBL" id="LSGP01000017">
    <property type="protein sequence ID" value="KYZ76357.1"/>
    <property type="molecule type" value="Genomic_DNA"/>
</dbReference>
<evidence type="ECO:0000313" key="4">
    <source>
        <dbReference type="Proteomes" id="UP000076268"/>
    </source>
</evidence>
<gene>
    <name evidence="3" type="ORF">AXX12_07945</name>
</gene>
<dbReference type="InterPro" id="IPR008763">
    <property type="entry name" value="Peptidase_S55"/>
</dbReference>
<dbReference type="InterPro" id="IPR009003">
    <property type="entry name" value="Peptidase_S1_PA"/>
</dbReference>
<feature type="compositionally biased region" description="Basic and acidic residues" evidence="1">
    <location>
        <begin position="540"/>
        <end position="552"/>
    </location>
</feature>
<keyword evidence="4" id="KW-1185">Reference proteome</keyword>
<dbReference type="AlphaFoldDB" id="A0A154BQW8"/>
<reference evidence="3 4" key="1">
    <citation type="submission" date="2016-02" db="EMBL/GenBank/DDBJ databases">
        <title>Anaerosporomusa subterraneum gen. nov., sp. nov., a spore-forming obligate anaerobe isolated from saprolite.</title>
        <authorList>
            <person name="Choi J.K."/>
            <person name="Shah M."/>
            <person name="Yee N."/>
        </authorList>
    </citation>
    <scope>NUCLEOTIDE SEQUENCE [LARGE SCALE GENOMIC DNA]</scope>
    <source>
        <strain evidence="3 4">RU4</strain>
    </source>
</reference>
<dbReference type="PROSITE" id="PS51494">
    <property type="entry name" value="SPOIVB"/>
    <property type="match status" value="1"/>
</dbReference>
<dbReference type="Pfam" id="PF05580">
    <property type="entry name" value="Peptidase_S55"/>
    <property type="match status" value="1"/>
</dbReference>
<dbReference type="OrthoDB" id="9765242at2"/>
<accession>A0A154BQW8</accession>
<evidence type="ECO:0000259" key="2">
    <source>
        <dbReference type="PROSITE" id="PS51494"/>
    </source>
</evidence>
<dbReference type="STRING" id="1794912.AXX12_07945"/>
<sequence>MIGLKKNFRWRLVFLALLFLFPSAFGLAAPAIMPIEEVKPGMHGIAKTVVSGTKIEEFGVEVLGIMKDKGPSGDLILVRTYGDLIEESGGIAQGMSGSPVYIDGKLVGAVAYGWSLTDHKTGMVTPIADMLKMLDAPSATPPLADTSEQLQPVATPLMVSGFSDRALNLLGEQLKPYSLVPYAAGEPAEDTIYPALEPGSAIGVQLVQGDVSVGAMGTVTYVEGNKLLAFGHPFLKKGNAGYYLSNAYIFTAMKGLENSFKLGVTGDAIGTVNQDRGAGIAAELDVFPSNIPVRVSVKDLTTGKTRDAFFRAVQDEQIGSILSAVGVYNIVDKTIDRVGPGTAKVSFELTAKDMPGEVLRRENMFYSPTGAAEASIAELHEALTLLAGNQFHPVDIIDVNVNVEMTQERRTASILEAKANVVSVKPGDTVQVTVKLKPYRSQPVIRTVAFIVPKDQPAGPLILSVRGGGMVPLLQLLLKKDVEDLIRPEKNRHKSFEDLIKDFSSRDRNNDIVVEVMELDEEELLSGRDAPGKTNPALDTEPKPTPKRELKKTPTATITTPLKKKDEKKAKAHLTTDYIIEGDTRIVLNVSDGK</sequence>
<comment type="caution">
    <text evidence="3">The sequence shown here is derived from an EMBL/GenBank/DDBJ whole genome shotgun (WGS) entry which is preliminary data.</text>
</comment>